<dbReference type="Proteomes" id="UP000269208">
    <property type="component" value="Chromosome"/>
</dbReference>
<keyword evidence="11" id="KW-0456">Lyase</keyword>
<dbReference type="FunFam" id="3.30.2350.10:FF:000007">
    <property type="entry name" value="Pseudouridine synthase"/>
    <property type="match status" value="1"/>
</dbReference>
<comment type="similarity">
    <text evidence="3 9">Belongs to the pseudouridine synthase RluA family.</text>
</comment>
<dbReference type="GO" id="GO:0160141">
    <property type="term" value="F:23S rRNA pseudouridine(955/2504/2580) synthase activity"/>
    <property type="evidence" value="ECO:0007669"/>
    <property type="project" value="UniProtKB-EC"/>
</dbReference>
<keyword evidence="5 8" id="KW-0694">RNA-binding</keyword>
<reference evidence="11 12" key="1">
    <citation type="submission" date="2018-12" db="EMBL/GenBank/DDBJ databases">
        <authorList>
            <consortium name="Pathogen Informatics"/>
        </authorList>
    </citation>
    <scope>NUCLEOTIDE SEQUENCE [LARGE SCALE GENOMIC DNA]</scope>
    <source>
        <strain evidence="11 12">NCTC6754</strain>
    </source>
</reference>
<evidence type="ECO:0000256" key="8">
    <source>
        <dbReference type="PROSITE-ProRule" id="PRU00182"/>
    </source>
</evidence>
<dbReference type="InterPro" id="IPR050188">
    <property type="entry name" value="RluA_PseudoU_synthase"/>
</dbReference>
<keyword evidence="6 9" id="KW-0413">Isomerase</keyword>
<dbReference type="Gene3D" id="3.30.2350.10">
    <property type="entry name" value="Pseudouridine synthase"/>
    <property type="match status" value="1"/>
</dbReference>
<dbReference type="InterPro" id="IPR006145">
    <property type="entry name" value="PsdUridine_synth_RsuA/RluA"/>
</dbReference>
<dbReference type="InterPro" id="IPR036986">
    <property type="entry name" value="S4_RNA-bd_sf"/>
</dbReference>
<feature type="active site" evidence="7">
    <location>
        <position position="172"/>
    </location>
</feature>
<comment type="function">
    <text evidence="2">Responsible for synthesis of pseudouridine from uracil at positions 955, 2504 and 2580 in 23S ribosomal RNA.</text>
</comment>
<dbReference type="CDD" id="cd00165">
    <property type="entry name" value="S4"/>
    <property type="match status" value="1"/>
</dbReference>
<evidence type="ECO:0000256" key="7">
    <source>
        <dbReference type="PIRSR" id="PIRSR606225-1"/>
    </source>
</evidence>
<dbReference type="Pfam" id="PF01479">
    <property type="entry name" value="S4"/>
    <property type="match status" value="1"/>
</dbReference>
<dbReference type="GO" id="GO:0000455">
    <property type="term" value="P:enzyme-directed rRNA pseudouridine synthesis"/>
    <property type="evidence" value="ECO:0007669"/>
    <property type="project" value="UniProtKB-ARBA"/>
</dbReference>
<keyword evidence="4" id="KW-0698">rRNA processing</keyword>
<dbReference type="InterPro" id="IPR002942">
    <property type="entry name" value="S4_RNA-bd"/>
</dbReference>
<dbReference type="NCBIfam" id="NF008249">
    <property type="entry name" value="PRK11025.1"/>
    <property type="match status" value="1"/>
</dbReference>
<dbReference type="PROSITE" id="PS50889">
    <property type="entry name" value="S4"/>
    <property type="match status" value="1"/>
</dbReference>
<dbReference type="SMART" id="SM00363">
    <property type="entry name" value="S4"/>
    <property type="match status" value="1"/>
</dbReference>
<dbReference type="FunFam" id="3.10.290.10:FF:000010">
    <property type="entry name" value="Pseudouridine synthase"/>
    <property type="match status" value="1"/>
</dbReference>
<dbReference type="AlphaFoldDB" id="A0A3S4I1D8"/>
<dbReference type="PROSITE" id="PS01129">
    <property type="entry name" value="PSI_RLU"/>
    <property type="match status" value="1"/>
</dbReference>
<accession>A0A3S4I1D8</accession>
<organism evidence="11 12">
    <name type="scientific">Salmonella enterica I</name>
    <dbReference type="NCBI Taxonomy" id="59201"/>
    <lineage>
        <taxon>Bacteria</taxon>
        <taxon>Pseudomonadati</taxon>
        <taxon>Pseudomonadota</taxon>
        <taxon>Gammaproteobacteria</taxon>
        <taxon>Enterobacterales</taxon>
        <taxon>Enterobacteriaceae</taxon>
        <taxon>Salmonella</taxon>
    </lineage>
</organism>
<comment type="catalytic activity">
    <reaction evidence="9">
        <text>a uridine in RNA = a pseudouridine in RNA</text>
        <dbReference type="Rhea" id="RHEA:48348"/>
        <dbReference type="Rhea" id="RHEA-COMP:12068"/>
        <dbReference type="Rhea" id="RHEA-COMP:12069"/>
        <dbReference type="ChEBI" id="CHEBI:65314"/>
        <dbReference type="ChEBI" id="CHEBI:65315"/>
    </reaction>
</comment>
<dbReference type="GO" id="GO:0003723">
    <property type="term" value="F:RNA binding"/>
    <property type="evidence" value="ECO:0007669"/>
    <property type="project" value="UniProtKB-KW"/>
</dbReference>
<evidence type="ECO:0000256" key="5">
    <source>
        <dbReference type="ARBA" id="ARBA00022884"/>
    </source>
</evidence>
<dbReference type="EMBL" id="LR134190">
    <property type="protein sequence ID" value="VEB60788.1"/>
    <property type="molecule type" value="Genomic_DNA"/>
</dbReference>
<dbReference type="Pfam" id="PF00849">
    <property type="entry name" value="PseudoU_synth_2"/>
    <property type="match status" value="1"/>
</dbReference>
<comment type="catalytic activity">
    <reaction evidence="1">
        <text>uridine(955/2504/2580) in 23S rRNA = pseudouridine(955/2504/2580) in 23S rRNA</text>
        <dbReference type="Rhea" id="RHEA:42528"/>
        <dbReference type="Rhea" id="RHEA-COMP:10099"/>
        <dbReference type="Rhea" id="RHEA-COMP:10100"/>
        <dbReference type="ChEBI" id="CHEBI:65314"/>
        <dbReference type="ChEBI" id="CHEBI:65315"/>
        <dbReference type="EC" id="5.4.99.24"/>
    </reaction>
</comment>
<name>A0A3S4I1D8_SALET</name>
<evidence type="ECO:0000256" key="4">
    <source>
        <dbReference type="ARBA" id="ARBA00022552"/>
    </source>
</evidence>
<dbReference type="SUPFAM" id="SSF55174">
    <property type="entry name" value="Alpha-L RNA-binding motif"/>
    <property type="match status" value="1"/>
</dbReference>
<evidence type="ECO:0000256" key="6">
    <source>
        <dbReference type="ARBA" id="ARBA00023235"/>
    </source>
</evidence>
<dbReference type="InterPro" id="IPR006225">
    <property type="entry name" value="PsdUridine_synth_RluC/D"/>
</dbReference>
<dbReference type="InterPro" id="IPR020103">
    <property type="entry name" value="PsdUridine_synth_cat_dom_sf"/>
</dbReference>
<dbReference type="NCBIfam" id="TIGR00005">
    <property type="entry name" value="rluA_subfam"/>
    <property type="match status" value="1"/>
</dbReference>
<dbReference type="CDD" id="cd02869">
    <property type="entry name" value="PseudoU_synth_RluA_like"/>
    <property type="match status" value="1"/>
</dbReference>
<dbReference type="GO" id="GO:0016829">
    <property type="term" value="F:lyase activity"/>
    <property type="evidence" value="ECO:0007669"/>
    <property type="project" value="UniProtKB-KW"/>
</dbReference>
<dbReference type="PANTHER" id="PTHR21600">
    <property type="entry name" value="MITOCHONDRIAL RNA PSEUDOURIDINE SYNTHASE"/>
    <property type="match status" value="1"/>
</dbReference>
<dbReference type="InterPro" id="IPR006224">
    <property type="entry name" value="PsdUridine_synth_RluA-like_CS"/>
</dbReference>
<feature type="domain" description="RNA-binding S4" evidence="10">
    <location>
        <begin position="48"/>
        <end position="107"/>
    </location>
</feature>
<dbReference type="EC" id="5.4.99.-" evidence="9"/>
<evidence type="ECO:0000256" key="9">
    <source>
        <dbReference type="RuleBase" id="RU362028"/>
    </source>
</evidence>
<dbReference type="SUPFAM" id="SSF55120">
    <property type="entry name" value="Pseudouridine synthase"/>
    <property type="match status" value="1"/>
</dbReference>
<evidence type="ECO:0000256" key="2">
    <source>
        <dbReference type="ARBA" id="ARBA00002876"/>
    </source>
</evidence>
<sequence>MFIHWRRRLYKHRKMCGANLTGYLESPPMKTETPSVKIVAIAADEAGQRIDNFLRTQLKGVPKSMIYRILRKGEVRVNKKRIKPEYKLEAGDEVRIPPVRVAEREEEAVSPHLQKVAALADVILYEDDHILVLNKPSGTAVHGGSGLSFGVIEGLRALRPEARFLELVHRLDRDTSGVLLVAKKRSALRSLHEQLREKGMQKDYLALVRGQWQSHVKTVQAPLLKNILQSGERIVRVSQEGKPSETRFKVEERYAFATLVRCSPVTGRTHQIRVHTQYAGHPIAFDDRYGDREFDQQLTEAGTGLKRLFLHAAALKFTHPGTGEVMRIEAPMDNALKRCLQVLRNAKIVPLSGRLSARISLFS</sequence>
<dbReference type="PANTHER" id="PTHR21600:SF92">
    <property type="entry name" value="RIBOSOMAL LARGE SUBUNIT PSEUDOURIDINE SYNTHASE C"/>
    <property type="match status" value="1"/>
</dbReference>
<evidence type="ECO:0000256" key="1">
    <source>
        <dbReference type="ARBA" id="ARBA00000381"/>
    </source>
</evidence>
<protein>
    <recommendedName>
        <fullName evidence="9">Pseudouridine synthase</fullName>
        <ecNumber evidence="9">5.4.99.-</ecNumber>
    </recommendedName>
</protein>
<dbReference type="Gene3D" id="3.10.290.10">
    <property type="entry name" value="RNA-binding S4 domain"/>
    <property type="match status" value="1"/>
</dbReference>
<evidence type="ECO:0000313" key="11">
    <source>
        <dbReference type="EMBL" id="VEB60788.1"/>
    </source>
</evidence>
<proteinExistence type="inferred from homology"/>
<evidence type="ECO:0000313" key="12">
    <source>
        <dbReference type="Proteomes" id="UP000269208"/>
    </source>
</evidence>
<evidence type="ECO:0000256" key="3">
    <source>
        <dbReference type="ARBA" id="ARBA00010876"/>
    </source>
</evidence>
<gene>
    <name evidence="11" type="primary">rluC</name>
    <name evidence="11" type="ORF">NCTC6754_06618</name>
</gene>
<evidence type="ECO:0000259" key="10">
    <source>
        <dbReference type="SMART" id="SM00363"/>
    </source>
</evidence>